<dbReference type="GO" id="GO:0048039">
    <property type="term" value="F:ubiquinone binding"/>
    <property type="evidence" value="ECO:0007669"/>
    <property type="project" value="TreeGrafter"/>
</dbReference>
<feature type="transmembrane region" description="Helical" evidence="17">
    <location>
        <begin position="269"/>
        <end position="291"/>
    </location>
</feature>
<feature type="transmembrane region" description="Helical" evidence="17">
    <location>
        <begin position="178"/>
        <end position="200"/>
    </location>
</feature>
<keyword evidence="13 17" id="KW-0830">Ubiquinone</keyword>
<gene>
    <name evidence="20" type="primary">nad4</name>
</gene>
<feature type="transmembrane region" description="Helical" evidence="17">
    <location>
        <begin position="86"/>
        <end position="102"/>
    </location>
</feature>
<dbReference type="PANTHER" id="PTHR43507">
    <property type="entry name" value="NADH-UBIQUINONE OXIDOREDUCTASE CHAIN 4"/>
    <property type="match status" value="1"/>
</dbReference>
<evidence type="ECO:0000256" key="12">
    <source>
        <dbReference type="ARBA" id="ARBA00023027"/>
    </source>
</evidence>
<keyword evidence="11 17" id="KW-1133">Transmembrane helix</keyword>
<evidence type="ECO:0000256" key="1">
    <source>
        <dbReference type="ARBA" id="ARBA00003257"/>
    </source>
</evidence>
<feature type="transmembrane region" description="Helical" evidence="17">
    <location>
        <begin position="6"/>
        <end position="22"/>
    </location>
</feature>
<evidence type="ECO:0000313" key="20">
    <source>
        <dbReference type="EMBL" id="APX39239.1"/>
    </source>
</evidence>
<feature type="transmembrane region" description="Helical" evidence="17">
    <location>
        <begin position="372"/>
        <end position="397"/>
    </location>
</feature>
<evidence type="ECO:0000256" key="14">
    <source>
        <dbReference type="ARBA" id="ARBA00023128"/>
    </source>
</evidence>
<evidence type="ECO:0000256" key="10">
    <source>
        <dbReference type="ARBA" id="ARBA00022982"/>
    </source>
</evidence>
<sequence length="441" mass="50938">MMKFLFYLMFLMPLSFLGLNFVQSFLFYMMFFFIISSSFFSFFSLLSFSFGVDGLSYYMIILSVWISSLMILASTKIYFSNNYYKVFSFMVMFLLFCLIITFSSLNLFIFYIFFEVSLVPLLMIIIGWGYQPERLLAGVYLIFYTLLFSFPMMIGLFILYQFFSSFMFFSFDVVDSVILYFLVNLVFFVKIPMFMIHLWLPKAHVEAPVSGSMILAGVTLKLGGYGLIRLMKIFMSLNFKLNLFFVVLSVMGGLIISLICLYQTDIKLLIAYSSVSHMGLVMGSILTLNYSGVLGSLIMMIAHGLCSSALFCLANIYYERLHSRSMYMLKGLLNIFPSFSLFMFLASVGNMAAPPSLNLLGEIILLKSLVSYNTFLMLMLIFSSFFSAVYSIYLFSYTNHGKFYSGLYCMHMGFIREYLLIFLHLFPLYVLILMSDLYNVF</sequence>
<keyword evidence="8 17" id="KW-0812">Transmembrane</keyword>
<comment type="function">
    <text evidence="17">Core subunit of the mitochondrial membrane respiratory chain NADH dehydrogenase (Complex I) which catalyzes electron transfer from NADH through the respiratory chain, using ubiquinone as an electron acceptor. Essential for the catalytic activity and assembly of complex I.</text>
</comment>
<protein>
    <recommendedName>
        <fullName evidence="5 17">NADH-ubiquinone oxidoreductase chain 4</fullName>
        <ecNumber evidence="4 17">7.1.1.2</ecNumber>
    </recommendedName>
</protein>
<dbReference type="AlphaFoldDB" id="A0A1P8NM58"/>
<organism evidence="20">
    <name type="scientific">Hypocassida subferruginea</name>
    <dbReference type="NCBI Taxonomy" id="1425620"/>
    <lineage>
        <taxon>Eukaryota</taxon>
        <taxon>Metazoa</taxon>
        <taxon>Ecdysozoa</taxon>
        <taxon>Arthropoda</taxon>
        <taxon>Hexapoda</taxon>
        <taxon>Insecta</taxon>
        <taxon>Pterygota</taxon>
        <taxon>Neoptera</taxon>
        <taxon>Endopterygota</taxon>
        <taxon>Coleoptera</taxon>
        <taxon>Polyphaga</taxon>
        <taxon>Cucujiformia</taxon>
        <taxon>Chrysomeloidea</taxon>
        <taxon>Chrysomelidae</taxon>
        <taxon>Cassidinae</taxon>
        <taxon>Hypocassida</taxon>
    </lineage>
</organism>
<evidence type="ECO:0000256" key="16">
    <source>
        <dbReference type="ARBA" id="ARBA00049551"/>
    </source>
</evidence>
<feature type="transmembrane region" description="Helical" evidence="17">
    <location>
        <begin position="331"/>
        <end position="352"/>
    </location>
</feature>
<evidence type="ECO:0000259" key="18">
    <source>
        <dbReference type="Pfam" id="PF00361"/>
    </source>
</evidence>
<feature type="transmembrane region" description="Helical" evidence="17">
    <location>
        <begin position="141"/>
        <end position="163"/>
    </location>
</feature>
<keyword evidence="6 17" id="KW-0813">Transport</keyword>
<dbReference type="InterPro" id="IPR000260">
    <property type="entry name" value="NADH4_N"/>
</dbReference>
<evidence type="ECO:0000256" key="4">
    <source>
        <dbReference type="ARBA" id="ARBA00012944"/>
    </source>
</evidence>
<dbReference type="GO" id="GO:0015990">
    <property type="term" value="P:electron transport coupled proton transport"/>
    <property type="evidence" value="ECO:0007669"/>
    <property type="project" value="TreeGrafter"/>
</dbReference>
<dbReference type="EMBL" id="KX943352">
    <property type="protein sequence ID" value="APX39239.1"/>
    <property type="molecule type" value="Genomic_DNA"/>
</dbReference>
<dbReference type="Pfam" id="PF00361">
    <property type="entry name" value="Proton_antipo_M"/>
    <property type="match status" value="1"/>
</dbReference>
<evidence type="ECO:0000256" key="8">
    <source>
        <dbReference type="ARBA" id="ARBA00022692"/>
    </source>
</evidence>
<feature type="transmembrane region" description="Helical" evidence="17">
    <location>
        <begin position="57"/>
        <end position="79"/>
    </location>
</feature>
<dbReference type="GO" id="GO:0042773">
    <property type="term" value="P:ATP synthesis coupled electron transport"/>
    <property type="evidence" value="ECO:0007669"/>
    <property type="project" value="InterPro"/>
</dbReference>
<evidence type="ECO:0000256" key="7">
    <source>
        <dbReference type="ARBA" id="ARBA00022660"/>
    </source>
</evidence>
<evidence type="ECO:0000256" key="17">
    <source>
        <dbReference type="RuleBase" id="RU003297"/>
    </source>
</evidence>
<evidence type="ECO:0000259" key="19">
    <source>
        <dbReference type="Pfam" id="PF01059"/>
    </source>
</evidence>
<dbReference type="EC" id="7.1.1.2" evidence="4 17"/>
<feature type="transmembrane region" description="Helical" evidence="17">
    <location>
        <begin position="418"/>
        <end position="438"/>
    </location>
</feature>
<reference evidence="20" key="2">
    <citation type="submission" date="2016-10" db="EMBL/GenBank/DDBJ databases">
        <authorList>
            <person name="Gomez-Rodriguez C."/>
            <person name="Crampton-Platt A."/>
            <person name="Timmermans M.J.T.N."/>
            <person name="Baselga A."/>
            <person name="Vogler A.P."/>
        </authorList>
    </citation>
    <scope>NUCLEOTIDE SEQUENCE</scope>
</reference>
<evidence type="ECO:0000256" key="6">
    <source>
        <dbReference type="ARBA" id="ARBA00022448"/>
    </source>
</evidence>
<evidence type="ECO:0000256" key="15">
    <source>
        <dbReference type="ARBA" id="ARBA00023136"/>
    </source>
</evidence>
<feature type="transmembrane region" description="Helical" evidence="17">
    <location>
        <begin position="243"/>
        <end position="262"/>
    </location>
</feature>
<feature type="domain" description="NADH:ubiquinone oxidoreductase chain 4 N-terminal" evidence="19">
    <location>
        <begin position="1"/>
        <end position="101"/>
    </location>
</feature>
<geneLocation type="mitochondrion" evidence="20"/>
<reference evidence="20" key="1">
    <citation type="journal article" date="2015" name="Methods Ecol Evol">
        <title>Validating the power of mitochondrial metagenomics for community ecology and phylogenetics of complex assemblages.</title>
        <authorList>
            <person name="Gomez-Rodriguez C."/>
            <person name="Crampton-Platt A."/>
            <person name="Timmermans M.J.T.N."/>
            <person name="Baselga A."/>
            <person name="Vogler A.P."/>
        </authorList>
    </citation>
    <scope>NUCLEOTIDE SEQUENCE</scope>
</reference>
<accession>A0A1P8NM58</accession>
<dbReference type="GO" id="GO:0008137">
    <property type="term" value="F:NADH dehydrogenase (ubiquinone) activity"/>
    <property type="evidence" value="ECO:0007669"/>
    <property type="project" value="UniProtKB-UniRule"/>
</dbReference>
<dbReference type="PRINTS" id="PR01437">
    <property type="entry name" value="NUOXDRDTASE4"/>
</dbReference>
<keyword evidence="10 17" id="KW-0249">Electron transport</keyword>
<dbReference type="PANTHER" id="PTHR43507:SF20">
    <property type="entry name" value="NADH-UBIQUINONE OXIDOREDUCTASE CHAIN 4"/>
    <property type="match status" value="1"/>
</dbReference>
<evidence type="ECO:0000256" key="2">
    <source>
        <dbReference type="ARBA" id="ARBA00004225"/>
    </source>
</evidence>
<dbReference type="InterPro" id="IPR001750">
    <property type="entry name" value="ND/Mrp_TM"/>
</dbReference>
<dbReference type="Pfam" id="PF01059">
    <property type="entry name" value="Oxidored_q5_N"/>
    <property type="match status" value="1"/>
</dbReference>
<evidence type="ECO:0000256" key="13">
    <source>
        <dbReference type="ARBA" id="ARBA00023075"/>
    </source>
</evidence>
<keyword evidence="14 17" id="KW-0496">Mitochondrion</keyword>
<keyword evidence="7 17" id="KW-0679">Respiratory chain</keyword>
<feature type="transmembrane region" description="Helical" evidence="17">
    <location>
        <begin position="29"/>
        <end position="51"/>
    </location>
</feature>
<proteinExistence type="inferred from homology"/>
<feature type="transmembrane region" description="Helical" evidence="17">
    <location>
        <begin position="108"/>
        <end position="129"/>
    </location>
</feature>
<feature type="transmembrane region" description="Helical" evidence="17">
    <location>
        <begin position="297"/>
        <end position="319"/>
    </location>
</feature>
<dbReference type="GO" id="GO:0003954">
    <property type="term" value="F:NADH dehydrogenase activity"/>
    <property type="evidence" value="ECO:0007669"/>
    <property type="project" value="TreeGrafter"/>
</dbReference>
<feature type="transmembrane region" description="Helical" evidence="17">
    <location>
        <begin position="212"/>
        <end position="231"/>
    </location>
</feature>
<keyword evidence="12 17" id="KW-0520">NAD</keyword>
<feature type="domain" description="NADH:quinone oxidoreductase/Mrp antiporter transmembrane" evidence="18">
    <location>
        <begin position="104"/>
        <end position="387"/>
    </location>
</feature>
<dbReference type="GO" id="GO:0031966">
    <property type="term" value="C:mitochondrial membrane"/>
    <property type="evidence" value="ECO:0007669"/>
    <property type="project" value="UniProtKB-SubCell"/>
</dbReference>
<comment type="similarity">
    <text evidence="3 17">Belongs to the complex I subunit 4 family.</text>
</comment>
<name>A0A1P8NM58_9CUCU</name>
<dbReference type="InterPro" id="IPR003918">
    <property type="entry name" value="NADH_UbQ_OxRdtase"/>
</dbReference>
<comment type="subcellular location">
    <subcellularLocation>
        <location evidence="2 17">Mitochondrion membrane</location>
        <topology evidence="2 17">Multi-pass membrane protein</topology>
    </subcellularLocation>
</comment>
<evidence type="ECO:0000256" key="3">
    <source>
        <dbReference type="ARBA" id="ARBA00009025"/>
    </source>
</evidence>
<comment type="catalytic activity">
    <reaction evidence="16 17">
        <text>a ubiquinone + NADH + 5 H(+)(in) = a ubiquinol + NAD(+) + 4 H(+)(out)</text>
        <dbReference type="Rhea" id="RHEA:29091"/>
        <dbReference type="Rhea" id="RHEA-COMP:9565"/>
        <dbReference type="Rhea" id="RHEA-COMP:9566"/>
        <dbReference type="ChEBI" id="CHEBI:15378"/>
        <dbReference type="ChEBI" id="CHEBI:16389"/>
        <dbReference type="ChEBI" id="CHEBI:17976"/>
        <dbReference type="ChEBI" id="CHEBI:57540"/>
        <dbReference type="ChEBI" id="CHEBI:57945"/>
        <dbReference type="EC" id="7.1.1.2"/>
    </reaction>
</comment>
<evidence type="ECO:0000256" key="5">
    <source>
        <dbReference type="ARBA" id="ARBA00021006"/>
    </source>
</evidence>
<keyword evidence="15 17" id="KW-0472">Membrane</keyword>
<evidence type="ECO:0000256" key="11">
    <source>
        <dbReference type="ARBA" id="ARBA00022989"/>
    </source>
</evidence>
<keyword evidence="9" id="KW-1278">Translocase</keyword>
<evidence type="ECO:0000256" key="9">
    <source>
        <dbReference type="ARBA" id="ARBA00022967"/>
    </source>
</evidence>
<comment type="function">
    <text evidence="1">Core subunit of the mitochondrial membrane respiratory chain NADH dehydrogenase (Complex I) that is believed to belong to the minimal assembly required for catalysis. Complex I functions in the transfer of electrons from NADH to the respiratory chain. The immediate electron acceptor for the enzyme is believed to be ubiquinone.</text>
</comment>